<dbReference type="PANTHER" id="PTHR23077:SF171">
    <property type="entry name" value="NUCLEAR VALOSIN-CONTAINING PROTEIN-LIKE"/>
    <property type="match status" value="1"/>
</dbReference>
<evidence type="ECO:0000256" key="2">
    <source>
        <dbReference type="ARBA" id="ARBA00022840"/>
    </source>
</evidence>
<keyword evidence="4" id="KW-0131">Cell cycle</keyword>
<evidence type="ECO:0000313" key="5">
    <source>
        <dbReference type="Proteomes" id="UP000245207"/>
    </source>
</evidence>
<gene>
    <name evidence="4" type="ORF">CTI12_AA266790</name>
</gene>
<reference evidence="4 5" key="1">
    <citation type="journal article" date="2018" name="Mol. Plant">
        <title>The genome of Artemisia annua provides insight into the evolution of Asteraceae family and artemisinin biosynthesis.</title>
        <authorList>
            <person name="Shen Q."/>
            <person name="Zhang L."/>
            <person name="Liao Z."/>
            <person name="Wang S."/>
            <person name="Yan T."/>
            <person name="Shi P."/>
            <person name="Liu M."/>
            <person name="Fu X."/>
            <person name="Pan Q."/>
            <person name="Wang Y."/>
            <person name="Lv Z."/>
            <person name="Lu X."/>
            <person name="Zhang F."/>
            <person name="Jiang W."/>
            <person name="Ma Y."/>
            <person name="Chen M."/>
            <person name="Hao X."/>
            <person name="Li L."/>
            <person name="Tang Y."/>
            <person name="Lv G."/>
            <person name="Zhou Y."/>
            <person name="Sun X."/>
            <person name="Brodelius P.E."/>
            <person name="Rose J.K.C."/>
            <person name="Tang K."/>
        </authorList>
    </citation>
    <scope>NUCLEOTIDE SEQUENCE [LARGE SCALE GENOMIC DNA]</scope>
    <source>
        <strain evidence="5">cv. Huhao1</strain>
        <tissue evidence="4">Leaf</tissue>
    </source>
</reference>
<keyword evidence="4" id="KW-0132">Cell division</keyword>
<dbReference type="GO" id="GO:0005524">
    <property type="term" value="F:ATP binding"/>
    <property type="evidence" value="ECO:0007669"/>
    <property type="project" value="UniProtKB-KW"/>
</dbReference>
<evidence type="ECO:0000256" key="1">
    <source>
        <dbReference type="ARBA" id="ARBA00022741"/>
    </source>
</evidence>
<dbReference type="InterPro" id="IPR027417">
    <property type="entry name" value="P-loop_NTPase"/>
</dbReference>
<feature type="domain" description="ATPase AAA-type core" evidence="3">
    <location>
        <begin position="37"/>
        <end position="65"/>
    </location>
</feature>
<accession>A0A2U1NH17</accession>
<dbReference type="Gene3D" id="3.40.50.300">
    <property type="entry name" value="P-loop containing nucleotide triphosphate hydrolases"/>
    <property type="match status" value="1"/>
</dbReference>
<dbReference type="OrthoDB" id="429235at2759"/>
<dbReference type="SUPFAM" id="SSF52540">
    <property type="entry name" value="P-loop containing nucleoside triphosphate hydrolases"/>
    <property type="match status" value="1"/>
</dbReference>
<dbReference type="Pfam" id="PF00004">
    <property type="entry name" value="AAA"/>
    <property type="match status" value="1"/>
</dbReference>
<dbReference type="PANTHER" id="PTHR23077">
    <property type="entry name" value="AAA-FAMILY ATPASE"/>
    <property type="match status" value="1"/>
</dbReference>
<proteinExistence type="predicted"/>
<protein>
    <submittedName>
        <fullName evidence="4">Cell division cycle 48B</fullName>
    </submittedName>
</protein>
<dbReference type="STRING" id="35608.A0A2U1NH17"/>
<keyword evidence="2" id="KW-0067">ATP-binding</keyword>
<evidence type="ECO:0000313" key="4">
    <source>
        <dbReference type="EMBL" id="PWA72802.1"/>
    </source>
</evidence>
<dbReference type="EMBL" id="PKPP01002840">
    <property type="protein sequence ID" value="PWA72802.1"/>
    <property type="molecule type" value="Genomic_DNA"/>
</dbReference>
<dbReference type="InterPro" id="IPR003959">
    <property type="entry name" value="ATPase_AAA_core"/>
</dbReference>
<dbReference type="GO" id="GO:0051301">
    <property type="term" value="P:cell division"/>
    <property type="evidence" value="ECO:0007669"/>
    <property type="project" value="UniProtKB-KW"/>
</dbReference>
<dbReference type="GO" id="GO:0016887">
    <property type="term" value="F:ATP hydrolysis activity"/>
    <property type="evidence" value="ECO:0007669"/>
    <property type="project" value="InterPro"/>
</dbReference>
<dbReference type="InterPro" id="IPR050168">
    <property type="entry name" value="AAA_ATPase_domain"/>
</dbReference>
<dbReference type="Proteomes" id="UP000245207">
    <property type="component" value="Unassembled WGS sequence"/>
</dbReference>
<sequence length="215" mass="24238">MDSSNSEALQALRELITYPLLYSNQAQKLGLKWPCGLLLYGPPGTGKTSLVRAVVRECDAHLIVLRFVFGPDKKVCGVIHHAKIVCLGSKPFMTRWTQRLTPPISLPLDAAYALGPTFMYSGKFQSRIWFGSRCTWKRSYCSWPNKKDSGYAFSVSHPDAINESSDFVYENGPSDLKLLGRAIRVEFYRPVHECLDEFWSVISEDIIGTDPLLEN</sequence>
<evidence type="ECO:0000259" key="3">
    <source>
        <dbReference type="Pfam" id="PF00004"/>
    </source>
</evidence>
<keyword evidence="5" id="KW-1185">Reference proteome</keyword>
<keyword evidence="1" id="KW-0547">Nucleotide-binding</keyword>
<dbReference type="AlphaFoldDB" id="A0A2U1NH17"/>
<comment type="caution">
    <text evidence="4">The sequence shown here is derived from an EMBL/GenBank/DDBJ whole genome shotgun (WGS) entry which is preliminary data.</text>
</comment>
<name>A0A2U1NH17_ARTAN</name>
<organism evidence="4 5">
    <name type="scientific">Artemisia annua</name>
    <name type="common">Sweet wormwood</name>
    <dbReference type="NCBI Taxonomy" id="35608"/>
    <lineage>
        <taxon>Eukaryota</taxon>
        <taxon>Viridiplantae</taxon>
        <taxon>Streptophyta</taxon>
        <taxon>Embryophyta</taxon>
        <taxon>Tracheophyta</taxon>
        <taxon>Spermatophyta</taxon>
        <taxon>Magnoliopsida</taxon>
        <taxon>eudicotyledons</taxon>
        <taxon>Gunneridae</taxon>
        <taxon>Pentapetalae</taxon>
        <taxon>asterids</taxon>
        <taxon>campanulids</taxon>
        <taxon>Asterales</taxon>
        <taxon>Asteraceae</taxon>
        <taxon>Asteroideae</taxon>
        <taxon>Anthemideae</taxon>
        <taxon>Artemisiinae</taxon>
        <taxon>Artemisia</taxon>
    </lineage>
</organism>